<accession>A0A9X3E2M4</accession>
<proteinExistence type="predicted"/>
<name>A0A9X3E2M4_9HYPH</name>
<dbReference type="Proteomes" id="UP001144805">
    <property type="component" value="Unassembled WGS sequence"/>
</dbReference>
<organism evidence="1 2">
    <name type="scientific">Kaistia nematophila</name>
    <dbReference type="NCBI Taxonomy" id="2994654"/>
    <lineage>
        <taxon>Bacteria</taxon>
        <taxon>Pseudomonadati</taxon>
        <taxon>Pseudomonadota</taxon>
        <taxon>Alphaproteobacteria</taxon>
        <taxon>Hyphomicrobiales</taxon>
        <taxon>Kaistiaceae</taxon>
        <taxon>Kaistia</taxon>
    </lineage>
</organism>
<dbReference type="RefSeq" id="WP_266339189.1">
    <property type="nucleotide sequence ID" value="NZ_JAPKNK010000005.1"/>
</dbReference>
<keyword evidence="2" id="KW-1185">Reference proteome</keyword>
<evidence type="ECO:0008006" key="3">
    <source>
        <dbReference type="Google" id="ProtNLM"/>
    </source>
</evidence>
<sequence length="188" mass="20444">MAVPFDIEHVARIVAGPNAAANLFAYLHAGINRDVGCGLLTASVYDIPNLRSRRVFSEDVEAYPLGNFKRLDKNLYFETVLAGRRHFSSTTIEEIAGVFFDWEKIQALGFESNMNLPAIANDTVIGTINLLEKKGHYTAERVEKALAWQPIVTLAFLLLASEGSDEANFQPGLSVARNAGMEGGAATA</sequence>
<dbReference type="AlphaFoldDB" id="A0A9X3E2M4"/>
<protein>
    <recommendedName>
        <fullName evidence="3">GAF domain-containing protein</fullName>
    </recommendedName>
</protein>
<evidence type="ECO:0000313" key="1">
    <source>
        <dbReference type="EMBL" id="MCX5570222.1"/>
    </source>
</evidence>
<comment type="caution">
    <text evidence="1">The sequence shown here is derived from an EMBL/GenBank/DDBJ whole genome shotgun (WGS) entry which is preliminary data.</text>
</comment>
<reference evidence="1" key="1">
    <citation type="submission" date="2022-11" db="EMBL/GenBank/DDBJ databases">
        <title>Biodiversity and phylogenetic relationships of bacteria.</title>
        <authorList>
            <person name="Machado R.A.R."/>
            <person name="Bhat A."/>
            <person name="Loulou A."/>
            <person name="Kallel S."/>
        </authorList>
    </citation>
    <scope>NUCLEOTIDE SEQUENCE</scope>
    <source>
        <strain evidence="1">K-TC2</strain>
    </source>
</reference>
<evidence type="ECO:0000313" key="2">
    <source>
        <dbReference type="Proteomes" id="UP001144805"/>
    </source>
</evidence>
<dbReference type="EMBL" id="JAPKNK010000005">
    <property type="protein sequence ID" value="MCX5570222.1"/>
    <property type="molecule type" value="Genomic_DNA"/>
</dbReference>
<gene>
    <name evidence="1" type="ORF">OSH07_13535</name>
</gene>